<evidence type="ECO:0000256" key="2">
    <source>
        <dbReference type="ARBA" id="ARBA00005386"/>
    </source>
</evidence>
<feature type="domain" description="O-GlcNAc transferase C-terminal" evidence="9">
    <location>
        <begin position="239"/>
        <end position="404"/>
    </location>
</feature>
<evidence type="ECO:0000256" key="3">
    <source>
        <dbReference type="ARBA" id="ARBA00011970"/>
    </source>
</evidence>
<comment type="pathway">
    <text evidence="1">Protein modification; protein glycosylation.</text>
</comment>
<dbReference type="UniPathway" id="UPA00378"/>
<dbReference type="Gene3D" id="3.40.50.2000">
    <property type="entry name" value="Glycogen Phosphorylase B"/>
    <property type="match status" value="1"/>
</dbReference>
<evidence type="ECO:0000256" key="5">
    <source>
        <dbReference type="ARBA" id="ARBA00022679"/>
    </source>
</evidence>
<dbReference type="Pfam" id="PF00515">
    <property type="entry name" value="TPR_1"/>
    <property type="match status" value="1"/>
</dbReference>
<dbReference type="OrthoDB" id="101857at2"/>
<feature type="domain" description="O-GlcNAc transferase C-terminal" evidence="9">
    <location>
        <begin position="421"/>
        <end position="606"/>
    </location>
</feature>
<dbReference type="PANTHER" id="PTHR44835">
    <property type="entry name" value="UDP-N-ACETYLGLUCOSAMINE--PEPTIDE N-ACETYLGLUCOSAMINYLTRANSFERASE SPINDLY-RELATED"/>
    <property type="match status" value="1"/>
</dbReference>
<keyword evidence="4" id="KW-0328">Glycosyltransferase</keyword>
<dbReference type="PROSITE" id="PS50293">
    <property type="entry name" value="TPR_REGION"/>
    <property type="match status" value="1"/>
</dbReference>
<dbReference type="InterPro" id="IPR029489">
    <property type="entry name" value="OGT/SEC/SPY_C"/>
</dbReference>
<dbReference type="PANTHER" id="PTHR44835:SF1">
    <property type="entry name" value="PROTEIN O-GLCNAC TRANSFERASE"/>
    <property type="match status" value="1"/>
</dbReference>
<comment type="similarity">
    <text evidence="2">Belongs to the glycosyltransferase 41 family. O-GlcNAc transferase subfamily.</text>
</comment>
<evidence type="ECO:0000313" key="10">
    <source>
        <dbReference type="EMBL" id="SSY80932.1"/>
    </source>
</evidence>
<dbReference type="Gene3D" id="3.40.50.11380">
    <property type="match status" value="1"/>
</dbReference>
<dbReference type="Gene3D" id="1.25.40.10">
    <property type="entry name" value="Tetratricopeptide repeat domain"/>
    <property type="match status" value="2"/>
</dbReference>
<dbReference type="Pfam" id="PF13844">
    <property type="entry name" value="Glyco_transf_41"/>
    <property type="match status" value="2"/>
</dbReference>
<feature type="repeat" description="TPR" evidence="8">
    <location>
        <begin position="106"/>
        <end position="139"/>
    </location>
</feature>
<protein>
    <recommendedName>
        <fullName evidence="3">protein O-GlcNAc transferase</fullName>
        <ecNumber evidence="3">2.4.1.255</ecNumber>
    </recommendedName>
</protein>
<dbReference type="InterPro" id="IPR011990">
    <property type="entry name" value="TPR-like_helical_dom_sf"/>
</dbReference>
<feature type="repeat" description="TPR" evidence="8">
    <location>
        <begin position="140"/>
        <end position="173"/>
    </location>
</feature>
<dbReference type="InterPro" id="IPR051939">
    <property type="entry name" value="Glycosyltr_41/O-GlcNAc_trsf"/>
</dbReference>
<dbReference type="PROSITE" id="PS50005">
    <property type="entry name" value="TPR"/>
    <property type="match status" value="3"/>
</dbReference>
<keyword evidence="5 10" id="KW-0808">Transferase</keyword>
<evidence type="ECO:0000256" key="6">
    <source>
        <dbReference type="ARBA" id="ARBA00022737"/>
    </source>
</evidence>
<keyword evidence="7 8" id="KW-0802">TPR repeat</keyword>
<reference evidence="10 11" key="1">
    <citation type="submission" date="2018-06" db="EMBL/GenBank/DDBJ databases">
        <authorList>
            <consortium name="Pathogen Informatics"/>
            <person name="Doyle S."/>
        </authorList>
    </citation>
    <scope>NUCLEOTIDE SEQUENCE [LARGE SCALE GENOMIC DNA]</scope>
    <source>
        <strain evidence="10 11">NCTC10283</strain>
    </source>
</reference>
<evidence type="ECO:0000256" key="4">
    <source>
        <dbReference type="ARBA" id="ARBA00022676"/>
    </source>
</evidence>
<dbReference type="SMART" id="SM00028">
    <property type="entry name" value="TPR"/>
    <property type="match status" value="3"/>
</dbReference>
<dbReference type="Proteomes" id="UP000254209">
    <property type="component" value="Unassembled WGS sequence"/>
</dbReference>
<sequence>MSKSHKAVPTRKAQLAKNPLLNKILNQKNTPPADDRTWVPEYQAIAEMLRNGDTERALQRCETLAANYPHERENIPNLCAALLSENRRFQDAIAMWQRIPNWQNKASLQSNIGRTYQLANQLDLAHTHLSIALQLEPNHLDALVNMGVVLQKLERRQEAIENYQKILSINPHYELARFNLATVYQDELDFQAAYQCYEHLLRENPQYTNALANLIFTQHYVVPYQPEVIFERAKRLGQLYVEKSQSLAIKLPAQNAEKPLHIGLVSADLQTHPVGFFVESLLKSQAAQQFTWSAYANSPTFDDLSARLKPVFQNWHHVNTWGDERLIQQIQADGVDILVDLSGLTRGNRIGVFAAQAAPVQINWLGYFGTTGLSTMQAVIADPYCVPPDEENRFVERVWRMPHSRLCLSVPTENVLTNELPALTKGYITFACFQNLPKINDEVLAIWAQIARRLPESRWHFQNLRLGENSQDQEKLATKLCDFGFNMAQVSFRGSVPRAEYFAHHQDIDLILDTFPYCGGTTTSEALWMGVPTLTFAQSGMLARQGEQLLSAAGLPEWVCHHLDDYVERAVYWGQPENWQQLNEIRVNLREKVLQSPLFDAEQFGRDWCDLVREIWRDACGK</sequence>
<name>A0A376BVA1_9NEIS</name>
<dbReference type="GO" id="GO:0097363">
    <property type="term" value="F:protein O-acetylglucosaminyltransferase activity"/>
    <property type="evidence" value="ECO:0007669"/>
    <property type="project" value="UniProtKB-EC"/>
</dbReference>
<dbReference type="AlphaFoldDB" id="A0A376BVA1"/>
<keyword evidence="6" id="KW-0677">Repeat</keyword>
<evidence type="ECO:0000256" key="7">
    <source>
        <dbReference type="ARBA" id="ARBA00022803"/>
    </source>
</evidence>
<evidence type="ECO:0000256" key="8">
    <source>
        <dbReference type="PROSITE-ProRule" id="PRU00339"/>
    </source>
</evidence>
<accession>A0A376BVA1</accession>
<dbReference type="STRING" id="1120980.GCA_000745955_00177"/>
<dbReference type="SUPFAM" id="SSF48452">
    <property type="entry name" value="TPR-like"/>
    <property type="match status" value="1"/>
</dbReference>
<dbReference type="InterPro" id="IPR019734">
    <property type="entry name" value="TPR_rpt"/>
</dbReference>
<organism evidence="10 11">
    <name type="scientific">Alysiella crassa</name>
    <dbReference type="NCBI Taxonomy" id="153491"/>
    <lineage>
        <taxon>Bacteria</taxon>
        <taxon>Pseudomonadati</taxon>
        <taxon>Pseudomonadota</taxon>
        <taxon>Betaproteobacteria</taxon>
        <taxon>Neisseriales</taxon>
        <taxon>Neisseriaceae</taxon>
        <taxon>Alysiella</taxon>
    </lineage>
</organism>
<dbReference type="RefSeq" id="WP_051968363.1">
    <property type="nucleotide sequence ID" value="NZ_CP091519.2"/>
</dbReference>
<evidence type="ECO:0000259" key="9">
    <source>
        <dbReference type="Pfam" id="PF13844"/>
    </source>
</evidence>
<feature type="repeat" description="TPR" evidence="8">
    <location>
        <begin position="174"/>
        <end position="207"/>
    </location>
</feature>
<dbReference type="EMBL" id="UFSO01000003">
    <property type="protein sequence ID" value="SSY80932.1"/>
    <property type="molecule type" value="Genomic_DNA"/>
</dbReference>
<proteinExistence type="inferred from homology"/>
<keyword evidence="11" id="KW-1185">Reference proteome</keyword>
<gene>
    <name evidence="10" type="ORF">NCTC10283_02496</name>
</gene>
<evidence type="ECO:0000256" key="1">
    <source>
        <dbReference type="ARBA" id="ARBA00004922"/>
    </source>
</evidence>
<dbReference type="EC" id="2.4.1.255" evidence="3"/>
<evidence type="ECO:0000313" key="11">
    <source>
        <dbReference type="Proteomes" id="UP000254209"/>
    </source>
</evidence>